<keyword evidence="5" id="KW-0963">Cytoplasm</keyword>
<evidence type="ECO:0000256" key="9">
    <source>
        <dbReference type="ARBA" id="ARBA00023242"/>
    </source>
</evidence>
<dbReference type="GO" id="GO:0005856">
    <property type="term" value="C:cytoskeleton"/>
    <property type="evidence" value="ECO:0007669"/>
    <property type="project" value="UniProtKB-SubCell"/>
</dbReference>
<dbReference type="Pfam" id="PF21772">
    <property type="entry name" value="CATIP_N"/>
    <property type="match status" value="1"/>
</dbReference>
<dbReference type="PANTHER" id="PTHR15505:SF3">
    <property type="entry name" value="CILIOGENESIS-ASSOCIATED TTC17-INTERACTING PROTEIN"/>
    <property type="match status" value="1"/>
</dbReference>
<reference evidence="14 15" key="1">
    <citation type="submission" date="2016-04" db="EMBL/GenBank/DDBJ databases">
        <title>The genome of Intoshia linei affirms orthonectids as highly simplified spiralians.</title>
        <authorList>
            <person name="Mikhailov K.V."/>
            <person name="Slusarev G.S."/>
            <person name="Nikitin M.A."/>
            <person name="Logacheva M.D."/>
            <person name="Penin A."/>
            <person name="Aleoshin V."/>
            <person name="Panchin Y.V."/>
        </authorList>
    </citation>
    <scope>NUCLEOTIDE SEQUENCE [LARGE SCALE GENOMIC DNA]</scope>
    <source>
        <strain evidence="14">Intl2013</strain>
        <tissue evidence="14">Whole animal</tissue>
    </source>
</reference>
<dbReference type="InterPro" id="IPR047501">
    <property type="entry name" value="DD_CATIP"/>
</dbReference>
<name>A0A177AV16_9BILA</name>
<evidence type="ECO:0000256" key="2">
    <source>
        <dbReference type="ARBA" id="ARBA00004236"/>
    </source>
</evidence>
<sequence>MELNIESKSSESNVSYASKSALSFLNDITPIDIKNVLFNENLETINDDDVDTKIGDYSVDMESIIYRGMEAINIHAIISGTFDNVEVVIDVKAIVSPKSLVTIEQVVREYTMTDKTPLERYTYVEKCDAGYNLSKTINDEDATTSTIELSKSVGLIFEGSNLILQRLLIKKGVPKNFSLPTITNNLNIINSHYKQIDTRTIHFEDKPYSVFGIQRYLKNGNDLPHIWNIYGLRNGMIVDRIQVGQSARMRLIKIPDCVEDLEEYVVPTFEKKVLNWNNDIELKSMMIDKQVLLTSEYSTYIRDNPEIQQMLSLFLEQLLINKPDDVFEAAAQFFSSFKRSNPDQSCFKKFLEKKTYSENIKNTDQIKYIAKYMNKNYF</sequence>
<evidence type="ECO:0000256" key="3">
    <source>
        <dbReference type="ARBA" id="ARBA00004245"/>
    </source>
</evidence>
<evidence type="ECO:0000256" key="5">
    <source>
        <dbReference type="ARBA" id="ARBA00022490"/>
    </source>
</evidence>
<dbReference type="EMBL" id="LWCA01001132">
    <property type="protein sequence ID" value="OAF65829.1"/>
    <property type="molecule type" value="Genomic_DNA"/>
</dbReference>
<feature type="domain" description="Ciliogenesis-associated TTC17-interacting protein N-terminal" evidence="13">
    <location>
        <begin position="21"/>
        <end position="245"/>
    </location>
</feature>
<comment type="similarity">
    <text evidence="11">Belongs to the CATIP family.</text>
</comment>
<dbReference type="GO" id="GO:0030041">
    <property type="term" value="P:actin filament polymerization"/>
    <property type="evidence" value="ECO:0007669"/>
    <property type="project" value="TreeGrafter"/>
</dbReference>
<dbReference type="CDD" id="cd22973">
    <property type="entry name" value="DD_CATIP"/>
    <property type="match status" value="1"/>
</dbReference>
<organism evidence="14 15">
    <name type="scientific">Intoshia linei</name>
    <dbReference type="NCBI Taxonomy" id="1819745"/>
    <lineage>
        <taxon>Eukaryota</taxon>
        <taxon>Metazoa</taxon>
        <taxon>Spiralia</taxon>
        <taxon>Lophotrochozoa</taxon>
        <taxon>Mesozoa</taxon>
        <taxon>Orthonectida</taxon>
        <taxon>Rhopaluridae</taxon>
        <taxon>Intoshia</taxon>
    </lineage>
</organism>
<dbReference type="Proteomes" id="UP000078046">
    <property type="component" value="Unassembled WGS sequence"/>
</dbReference>
<dbReference type="AlphaFoldDB" id="A0A177AV16"/>
<evidence type="ECO:0000256" key="1">
    <source>
        <dbReference type="ARBA" id="ARBA00004123"/>
    </source>
</evidence>
<evidence type="ECO:0000256" key="6">
    <source>
        <dbReference type="ARBA" id="ARBA00022794"/>
    </source>
</evidence>
<protein>
    <recommendedName>
        <fullName evidence="12">Ciliogenesis-associated TTC17-interacting protein</fullName>
    </recommendedName>
</protein>
<accession>A0A177AV16</accession>
<evidence type="ECO:0000313" key="14">
    <source>
        <dbReference type="EMBL" id="OAF65829.1"/>
    </source>
</evidence>
<dbReference type="GO" id="GO:0044782">
    <property type="term" value="P:cilium organization"/>
    <property type="evidence" value="ECO:0007669"/>
    <property type="project" value="TreeGrafter"/>
</dbReference>
<keyword evidence="7" id="KW-0472">Membrane</keyword>
<dbReference type="InterPro" id="IPR048777">
    <property type="entry name" value="CATIP_N"/>
</dbReference>
<keyword evidence="4" id="KW-1003">Cell membrane</keyword>
<gene>
    <name evidence="14" type="ORF">A3Q56_06464</name>
</gene>
<evidence type="ECO:0000259" key="13">
    <source>
        <dbReference type="Pfam" id="PF21772"/>
    </source>
</evidence>
<dbReference type="GO" id="GO:0005886">
    <property type="term" value="C:plasma membrane"/>
    <property type="evidence" value="ECO:0007669"/>
    <property type="project" value="UniProtKB-SubCell"/>
</dbReference>
<comment type="caution">
    <text evidence="14">The sequence shown here is derived from an EMBL/GenBank/DDBJ whole genome shotgun (WGS) entry which is preliminary data.</text>
</comment>
<keyword evidence="8" id="KW-0206">Cytoskeleton</keyword>
<proteinExistence type="inferred from homology"/>
<keyword evidence="6" id="KW-0970">Cilium biogenesis/degradation</keyword>
<keyword evidence="15" id="KW-1185">Reference proteome</keyword>
<evidence type="ECO:0000256" key="12">
    <source>
        <dbReference type="ARBA" id="ARBA00039249"/>
    </source>
</evidence>
<evidence type="ECO:0000313" key="15">
    <source>
        <dbReference type="Proteomes" id="UP000078046"/>
    </source>
</evidence>
<dbReference type="GO" id="GO:0005634">
    <property type="term" value="C:nucleus"/>
    <property type="evidence" value="ECO:0007669"/>
    <property type="project" value="UniProtKB-SubCell"/>
</dbReference>
<keyword evidence="9" id="KW-0539">Nucleus</keyword>
<evidence type="ECO:0000256" key="7">
    <source>
        <dbReference type="ARBA" id="ARBA00023136"/>
    </source>
</evidence>
<evidence type="ECO:0000256" key="8">
    <source>
        <dbReference type="ARBA" id="ARBA00023212"/>
    </source>
</evidence>
<dbReference type="OrthoDB" id="6334211at2759"/>
<evidence type="ECO:0000256" key="4">
    <source>
        <dbReference type="ARBA" id="ARBA00022475"/>
    </source>
</evidence>
<evidence type="ECO:0000256" key="10">
    <source>
        <dbReference type="ARBA" id="ARBA00037538"/>
    </source>
</evidence>
<comment type="subcellular location">
    <subcellularLocation>
        <location evidence="2">Cell membrane</location>
    </subcellularLocation>
    <subcellularLocation>
        <location evidence="3">Cytoplasm</location>
        <location evidence="3">Cytoskeleton</location>
    </subcellularLocation>
    <subcellularLocation>
        <location evidence="1">Nucleus</location>
    </subcellularLocation>
</comment>
<comment type="function">
    <text evidence="10">Plays a role in primary ciliogenesis by modulating actin polymerization.</text>
</comment>
<evidence type="ECO:0000256" key="11">
    <source>
        <dbReference type="ARBA" id="ARBA00037938"/>
    </source>
</evidence>
<dbReference type="PANTHER" id="PTHR15505">
    <property type="entry name" value="RIIA DOMAIN-CONTAINING PROTEIN 1"/>
    <property type="match status" value="1"/>
</dbReference>